<dbReference type="PROSITE" id="PS01268">
    <property type="entry name" value="UPF0024"/>
    <property type="match status" value="1"/>
</dbReference>
<evidence type="ECO:0000256" key="4">
    <source>
        <dbReference type="SAM" id="MobiDB-lite"/>
    </source>
</evidence>
<dbReference type="InterPro" id="IPR056961">
    <property type="entry name" value="R3H_PUS7L"/>
</dbReference>
<keyword evidence="3" id="KW-0413">Isomerase</keyword>
<dbReference type="Gene3D" id="3.30.2350.20">
    <property type="entry name" value="TruD, catalytic domain"/>
    <property type="match status" value="2"/>
</dbReference>
<dbReference type="InterPro" id="IPR056963">
    <property type="entry name" value="PUS7L_N"/>
</dbReference>
<sequence length="827" mass="92058">MEQAEYYQHCPRSKLGMDIFLSQHKGFLGSIKTRPGDFRVTEIDLSGKPVQLEKSGDFQGLPSAPCHVKAKEGRSDGDGSKIGGNSSCRIPDGLSVSSKIVGSTSFDDLTELESLTPIFVGIIGVQVMEDLGVFSERELRLNDPSSKTTVRTSDPVHGPVNSQNSLAEDGDTSQEKCFCIGVVQDKEARTFVHKAVQCLFPHLKTSTSKLPDDTSKSVSVSTNPTYWDFRNLLEDLQVGKLIRFAGSKFSTRTFSIDAEGTDSKETRTAIHRLISKHFGKFLETKTCRTASGKQEVVVRFREKFARKDSRGVKRKADATETEGSGDVFTGFTLKKSNLETLDALQKLARVLRVQPSDFSYAGVKDKKAVTLQSVAVKGINSKRLEQLINVANLPGITVGNIHPRIAPIHVGDLTGNLFDILIRDIRHRGDGEPIGENRGVEGALLKEELDTCFASVKEKGFMNYFGEQRFGLLQDGKSQSAAIGQSILSGKYQDAVNQILAPEEDKDDPVNRAKRHFLQTRNAKEALALMPRHKTRECLVLRALHRHGLDRDGCMRALLCIPHAMRQFYAHAFCSLVWNHMASVRLRLYGYRVVAGDLVLMGDEKRGARDKIQEVSEDDVKAGIFSIQDVVLPLPGNNIRYPSNRMGDAYTKYLEGAGLGSCKYRPTELQLNIPGDYRRLIEWPKELRWDLEHIRDDDEIQTNLVPDKLGMDCEVDSKEDRECLGDERATLNFHEVNLKCSNDSSEIDGQNPPESNNDDISLRSELSSSELDEGNSPSDRQATGVNLRVKFRLASSTYATVFLRELMKKYSAVASTMLQQKQDEQGN</sequence>
<dbReference type="Pfam" id="PF25094">
    <property type="entry name" value="R3H_PUS7L"/>
    <property type="match status" value="1"/>
</dbReference>
<accession>A0A914AY29</accession>
<dbReference type="EnsemblMetazoa" id="XM_038213122.1">
    <property type="protein sequence ID" value="XP_038069050.1"/>
    <property type="gene ID" value="LOC119738285"/>
</dbReference>
<evidence type="ECO:0000256" key="1">
    <source>
        <dbReference type="ARBA" id="ARBA00007953"/>
    </source>
</evidence>
<name>A0A914AY29_PATMI</name>
<dbReference type="RefSeq" id="XP_038069052.1">
    <property type="nucleotide sequence ID" value="XM_038213124.1"/>
</dbReference>
<dbReference type="GO" id="GO:0003723">
    <property type="term" value="F:RNA binding"/>
    <property type="evidence" value="ECO:0007669"/>
    <property type="project" value="InterPro"/>
</dbReference>
<evidence type="ECO:0000256" key="3">
    <source>
        <dbReference type="ARBA" id="ARBA00023235"/>
    </source>
</evidence>
<keyword evidence="7" id="KW-1185">Reference proteome</keyword>
<evidence type="ECO:0000256" key="2">
    <source>
        <dbReference type="ARBA" id="ARBA00022694"/>
    </source>
</evidence>
<dbReference type="RefSeq" id="XP_038069051.1">
    <property type="nucleotide sequence ID" value="XM_038213123.1"/>
</dbReference>
<dbReference type="Proteomes" id="UP000887568">
    <property type="component" value="Unplaced"/>
</dbReference>
<dbReference type="GO" id="GO:0009982">
    <property type="term" value="F:pseudouridine synthase activity"/>
    <property type="evidence" value="ECO:0007669"/>
    <property type="project" value="InterPro"/>
</dbReference>
<dbReference type="InterPro" id="IPR001656">
    <property type="entry name" value="PsdUridine_synth_TruD"/>
</dbReference>
<dbReference type="OrthoDB" id="447290at2759"/>
<keyword evidence="2" id="KW-0819">tRNA processing</keyword>
<dbReference type="GO" id="GO:0001522">
    <property type="term" value="P:pseudouridine synthesis"/>
    <property type="evidence" value="ECO:0007669"/>
    <property type="project" value="InterPro"/>
</dbReference>
<protein>
    <recommendedName>
        <fullName evidence="5">TRUD domain-containing protein</fullName>
    </recommendedName>
</protein>
<organism evidence="6 7">
    <name type="scientific">Patiria miniata</name>
    <name type="common">Bat star</name>
    <name type="synonym">Asterina miniata</name>
    <dbReference type="NCBI Taxonomy" id="46514"/>
    <lineage>
        <taxon>Eukaryota</taxon>
        <taxon>Metazoa</taxon>
        <taxon>Echinodermata</taxon>
        <taxon>Eleutherozoa</taxon>
        <taxon>Asterozoa</taxon>
        <taxon>Asteroidea</taxon>
        <taxon>Valvatacea</taxon>
        <taxon>Valvatida</taxon>
        <taxon>Asterinidae</taxon>
        <taxon>Patiria</taxon>
    </lineage>
</organism>
<dbReference type="Pfam" id="PF23943">
    <property type="entry name" value="PUS7L_N"/>
    <property type="match status" value="1"/>
</dbReference>
<dbReference type="InterPro" id="IPR020119">
    <property type="entry name" value="PsdUridine_synth_TruD_CS"/>
</dbReference>
<dbReference type="RefSeq" id="XP_038069050.1">
    <property type="nucleotide sequence ID" value="XM_038213122.1"/>
</dbReference>
<feature type="compositionally biased region" description="Polar residues" evidence="4">
    <location>
        <begin position="741"/>
        <end position="755"/>
    </location>
</feature>
<dbReference type="PROSITE" id="PS50984">
    <property type="entry name" value="TRUD"/>
    <property type="match status" value="1"/>
</dbReference>
<evidence type="ECO:0000313" key="6">
    <source>
        <dbReference type="EnsemblMetazoa" id="XP_038069050.1"/>
    </source>
</evidence>
<dbReference type="Pfam" id="PF01142">
    <property type="entry name" value="TruD"/>
    <property type="match status" value="1"/>
</dbReference>
<dbReference type="AlphaFoldDB" id="A0A914AY29"/>
<dbReference type="InterPro" id="IPR042214">
    <property type="entry name" value="TruD_catalytic"/>
</dbReference>
<dbReference type="InterPro" id="IPR020103">
    <property type="entry name" value="PsdUridine_synth_cat_dom_sf"/>
</dbReference>
<feature type="domain" description="TRUD" evidence="5">
    <location>
        <begin position="460"/>
        <end position="683"/>
    </location>
</feature>
<dbReference type="GO" id="GO:0005634">
    <property type="term" value="C:nucleus"/>
    <property type="evidence" value="ECO:0007669"/>
    <property type="project" value="TreeGrafter"/>
</dbReference>
<dbReference type="EnsemblMetazoa" id="XM_038213123.1">
    <property type="protein sequence ID" value="XP_038069051.1"/>
    <property type="gene ID" value="LOC119738285"/>
</dbReference>
<feature type="region of interest" description="Disordered" evidence="4">
    <location>
        <begin position="741"/>
        <end position="781"/>
    </location>
</feature>
<proteinExistence type="inferred from homology"/>
<reference evidence="6" key="1">
    <citation type="submission" date="2022-11" db="UniProtKB">
        <authorList>
            <consortium name="EnsemblMetazoa"/>
        </authorList>
    </citation>
    <scope>IDENTIFICATION</scope>
</reference>
<evidence type="ECO:0000313" key="7">
    <source>
        <dbReference type="Proteomes" id="UP000887568"/>
    </source>
</evidence>
<dbReference type="SUPFAM" id="SSF55120">
    <property type="entry name" value="Pseudouridine synthase"/>
    <property type="match status" value="1"/>
</dbReference>
<dbReference type="GeneID" id="119738285"/>
<dbReference type="NCBIfam" id="TIGR00094">
    <property type="entry name" value="tRNA_TruD_broad"/>
    <property type="match status" value="1"/>
</dbReference>
<dbReference type="PANTHER" id="PTHR13326">
    <property type="entry name" value="TRNA PSEUDOURIDINE SYNTHASE D"/>
    <property type="match status" value="1"/>
</dbReference>
<dbReference type="OMA" id="FPNNKVH"/>
<dbReference type="InterPro" id="IPR011760">
    <property type="entry name" value="PsdUridine_synth_TruD_insert"/>
</dbReference>
<dbReference type="CDD" id="cd02576">
    <property type="entry name" value="PseudoU_synth_ScPUS7"/>
    <property type="match status" value="1"/>
</dbReference>
<comment type="similarity">
    <text evidence="1">Belongs to the pseudouridine synthase TruD family.</text>
</comment>
<dbReference type="PANTHER" id="PTHR13326:SF21">
    <property type="entry name" value="PSEUDOURIDYLATE SYNTHASE PUS7L"/>
    <property type="match status" value="1"/>
</dbReference>
<dbReference type="PIRSF" id="PIRSF037016">
    <property type="entry name" value="Pseudouridin_synth_euk_prd"/>
    <property type="match status" value="1"/>
</dbReference>
<dbReference type="EnsemblMetazoa" id="XM_038213124.1">
    <property type="protein sequence ID" value="XP_038069052.1"/>
    <property type="gene ID" value="LOC119738285"/>
</dbReference>
<feature type="region of interest" description="Disordered" evidence="4">
    <location>
        <begin position="144"/>
        <end position="169"/>
    </location>
</feature>
<dbReference type="GO" id="GO:0008033">
    <property type="term" value="P:tRNA processing"/>
    <property type="evidence" value="ECO:0007669"/>
    <property type="project" value="UniProtKB-KW"/>
</dbReference>
<evidence type="ECO:0000259" key="5">
    <source>
        <dbReference type="PROSITE" id="PS50984"/>
    </source>
</evidence>